<dbReference type="RefSeq" id="WP_279389492.1">
    <property type="nucleotide sequence ID" value="NZ_SMBX01000010.1"/>
</dbReference>
<evidence type="ECO:0000256" key="1">
    <source>
        <dbReference type="ARBA" id="ARBA00034120"/>
    </source>
</evidence>
<comment type="caution">
    <text evidence="4">The sequence shown here is derived from an EMBL/GenBank/DDBJ whole genome shotgun (WGS) entry which is preliminary data.</text>
</comment>
<dbReference type="InterPro" id="IPR000477">
    <property type="entry name" value="RT_dom"/>
</dbReference>
<gene>
    <name evidence="4" type="ORF">EV686_11089</name>
</gene>
<keyword evidence="4" id="KW-0808">Transferase</keyword>
<dbReference type="GO" id="GO:0003964">
    <property type="term" value="F:RNA-directed DNA polymerase activity"/>
    <property type="evidence" value="ECO:0007669"/>
    <property type="project" value="UniProtKB-KW"/>
</dbReference>
<accession>A0A4R3USP9</accession>
<dbReference type="PANTHER" id="PTHR34047:SF8">
    <property type="entry name" value="PROTEIN YKFC"/>
    <property type="match status" value="1"/>
</dbReference>
<organism evidence="4 5">
    <name type="scientific">Paracandidimonas soli</name>
    <dbReference type="NCBI Taxonomy" id="1917182"/>
    <lineage>
        <taxon>Bacteria</taxon>
        <taxon>Pseudomonadati</taxon>
        <taxon>Pseudomonadota</taxon>
        <taxon>Betaproteobacteria</taxon>
        <taxon>Burkholderiales</taxon>
        <taxon>Alcaligenaceae</taxon>
        <taxon>Paracandidimonas</taxon>
    </lineage>
</organism>
<dbReference type="Pfam" id="PF00078">
    <property type="entry name" value="RVT_1"/>
    <property type="match status" value="1"/>
</dbReference>
<name>A0A4R3USP9_9BURK</name>
<evidence type="ECO:0000259" key="3">
    <source>
        <dbReference type="PROSITE" id="PS50878"/>
    </source>
</evidence>
<comment type="similarity">
    <text evidence="1">Belongs to the bacterial reverse transcriptase family.</text>
</comment>
<feature type="region of interest" description="Disordered" evidence="2">
    <location>
        <begin position="63"/>
        <end position="82"/>
    </location>
</feature>
<reference evidence="4 5" key="1">
    <citation type="submission" date="2019-03" db="EMBL/GenBank/DDBJ databases">
        <title>Genomic Encyclopedia of Type Strains, Phase IV (KMG-IV): sequencing the most valuable type-strain genomes for metagenomic binning, comparative biology and taxonomic classification.</title>
        <authorList>
            <person name="Goeker M."/>
        </authorList>
    </citation>
    <scope>NUCLEOTIDE SEQUENCE [LARGE SCALE GENOMIC DNA]</scope>
    <source>
        <strain evidence="4 5">DSM 100048</strain>
    </source>
</reference>
<dbReference type="InterPro" id="IPR043502">
    <property type="entry name" value="DNA/RNA_pol_sf"/>
</dbReference>
<protein>
    <submittedName>
        <fullName evidence="4">Retron-type reverse transcriptase</fullName>
    </submittedName>
</protein>
<proteinExistence type="inferred from homology"/>
<dbReference type="Gene3D" id="3.30.70.270">
    <property type="match status" value="1"/>
</dbReference>
<evidence type="ECO:0000313" key="4">
    <source>
        <dbReference type="EMBL" id="TCU93921.1"/>
    </source>
</evidence>
<keyword evidence="4" id="KW-0548">Nucleotidyltransferase</keyword>
<dbReference type="PROSITE" id="PS50878">
    <property type="entry name" value="RT_POL"/>
    <property type="match status" value="1"/>
</dbReference>
<evidence type="ECO:0000313" key="5">
    <source>
        <dbReference type="Proteomes" id="UP000294692"/>
    </source>
</evidence>
<dbReference type="Proteomes" id="UP000294692">
    <property type="component" value="Unassembled WGS sequence"/>
</dbReference>
<evidence type="ECO:0000256" key="2">
    <source>
        <dbReference type="SAM" id="MobiDB-lite"/>
    </source>
</evidence>
<feature type="region of interest" description="Disordered" evidence="2">
    <location>
        <begin position="1"/>
        <end position="51"/>
    </location>
</feature>
<keyword evidence="5" id="KW-1185">Reference proteome</keyword>
<dbReference type="SUPFAM" id="SSF56672">
    <property type="entry name" value="DNA/RNA polymerases"/>
    <property type="match status" value="1"/>
</dbReference>
<feature type="compositionally biased region" description="Low complexity" evidence="2">
    <location>
        <begin position="17"/>
        <end position="47"/>
    </location>
</feature>
<dbReference type="PANTHER" id="PTHR34047">
    <property type="entry name" value="NUCLEAR INTRON MATURASE 1, MITOCHONDRIAL-RELATED"/>
    <property type="match status" value="1"/>
</dbReference>
<dbReference type="AlphaFoldDB" id="A0A4R3USP9"/>
<dbReference type="EMBL" id="SMBX01000010">
    <property type="protein sequence ID" value="TCU93921.1"/>
    <property type="molecule type" value="Genomic_DNA"/>
</dbReference>
<sequence length="436" mass="49599">MTHKGELLGGLATRSYAGAASTRTRTPASSTSTTTGPTTSTTTSGSADPIISRLDAGHAHGKLILGRSSPGEPSPKARPSANLATVAGPTGAATEVRQQSDFIRITSLENLYQCWLYARRGKASHPRIQRFDDDALRYLVSIQQRLRERRYTFGPYKTFTVQEKKFRHVVDAPMKDRIVHWMLYRYMLPIWQPRFIHDNYGNIPGRGTHAAVHRLAQFARREHAQYALQLDISKYFYSVQHEQLLPRALRYIGDHDIRQLLSSLIRSFETDGLFDELFAPDSPYRLTQAKGMPIGGLLSQWFANIYLNDTDHWVKQDLRARCYIRYVDDMVFLAKSRDELLEAKEKIIERLSAEGLVVHPKKIRLAPANAGIPFLGYVVWPTHISAGRYLRSRYLHRLRQHETQGIDRSESLASYEAALKHTGPSCWAATSKTHRR</sequence>
<feature type="domain" description="Reverse transcriptase" evidence="3">
    <location>
        <begin position="140"/>
        <end position="379"/>
    </location>
</feature>
<keyword evidence="4" id="KW-0695">RNA-directed DNA polymerase</keyword>
<dbReference type="InterPro" id="IPR051083">
    <property type="entry name" value="GrpII_Intron_Splice-Mob/Def"/>
</dbReference>
<dbReference type="InterPro" id="IPR043128">
    <property type="entry name" value="Rev_trsase/Diguanyl_cyclase"/>
</dbReference>
<dbReference type="CDD" id="cd01651">
    <property type="entry name" value="RT_G2_intron"/>
    <property type="match status" value="1"/>
</dbReference>